<feature type="compositionally biased region" description="Basic and acidic residues" evidence="1">
    <location>
        <begin position="50"/>
        <end position="67"/>
    </location>
</feature>
<organism evidence="3 4">
    <name type="scientific">Rotaria magnacalcarata</name>
    <dbReference type="NCBI Taxonomy" id="392030"/>
    <lineage>
        <taxon>Eukaryota</taxon>
        <taxon>Metazoa</taxon>
        <taxon>Spiralia</taxon>
        <taxon>Gnathifera</taxon>
        <taxon>Rotifera</taxon>
        <taxon>Eurotatoria</taxon>
        <taxon>Bdelloidea</taxon>
        <taxon>Philodinida</taxon>
        <taxon>Philodinidae</taxon>
        <taxon>Rotaria</taxon>
    </lineage>
</organism>
<dbReference type="Proteomes" id="UP000676336">
    <property type="component" value="Unassembled WGS sequence"/>
</dbReference>
<accession>A0A8S2YNN5</accession>
<dbReference type="EMBL" id="CAJOBI010092251">
    <property type="protein sequence ID" value="CAF4548072.1"/>
    <property type="molecule type" value="Genomic_DNA"/>
</dbReference>
<evidence type="ECO:0000313" key="2">
    <source>
        <dbReference type="EMBL" id="CAF4548072.1"/>
    </source>
</evidence>
<gene>
    <name evidence="2" type="ORF">SMN809_LOCUS36916</name>
    <name evidence="3" type="ORF">SMN809_LOCUS37687</name>
</gene>
<reference evidence="3" key="1">
    <citation type="submission" date="2021-02" db="EMBL/GenBank/DDBJ databases">
        <authorList>
            <person name="Nowell W R."/>
        </authorList>
    </citation>
    <scope>NUCLEOTIDE SEQUENCE</scope>
</reference>
<evidence type="ECO:0000313" key="4">
    <source>
        <dbReference type="Proteomes" id="UP000676336"/>
    </source>
</evidence>
<dbReference type="EMBL" id="CAJOBI010096353">
    <property type="protein sequence ID" value="CAF4566822.1"/>
    <property type="molecule type" value="Genomic_DNA"/>
</dbReference>
<feature type="non-terminal residue" evidence="3">
    <location>
        <position position="1"/>
    </location>
</feature>
<sequence>PTETRPLLLVTTENDQQHTKTVTVPNGRRLPLSVPVTSRASVVTKQATLSKHDDHQTIRETTTEKLSSKKYISSRPRPAL</sequence>
<comment type="caution">
    <text evidence="3">The sequence shown here is derived from an EMBL/GenBank/DDBJ whole genome shotgun (WGS) entry which is preliminary data.</text>
</comment>
<evidence type="ECO:0000256" key="1">
    <source>
        <dbReference type="SAM" id="MobiDB-lite"/>
    </source>
</evidence>
<name>A0A8S2YNN5_9BILA</name>
<proteinExistence type="predicted"/>
<feature type="non-terminal residue" evidence="3">
    <location>
        <position position="80"/>
    </location>
</feature>
<dbReference type="AlphaFoldDB" id="A0A8S2YNN5"/>
<protein>
    <submittedName>
        <fullName evidence="3">Uncharacterized protein</fullName>
    </submittedName>
</protein>
<feature type="region of interest" description="Disordered" evidence="1">
    <location>
        <begin position="44"/>
        <end position="80"/>
    </location>
</feature>
<evidence type="ECO:0000313" key="3">
    <source>
        <dbReference type="EMBL" id="CAF4566822.1"/>
    </source>
</evidence>